<evidence type="ECO:0000313" key="6">
    <source>
        <dbReference type="Proteomes" id="UP000253769"/>
    </source>
</evidence>
<feature type="binding site" evidence="2">
    <location>
        <position position="193"/>
    </location>
    <ligand>
        <name>S-adenosyl-L-methionine</name>
        <dbReference type="ChEBI" id="CHEBI:59789"/>
    </ligand>
</feature>
<dbReference type="Pfam" id="PF13649">
    <property type="entry name" value="Methyltransf_25"/>
    <property type="match status" value="1"/>
</dbReference>
<name>A0A369WBZ4_9GAMM</name>
<dbReference type="InterPro" id="IPR048647">
    <property type="entry name" value="RlmA_N"/>
</dbReference>
<sequence length="292" mass="32598">MDSQAHNSLGCPLCGQPLAATPSGVACVNNHSFDRARQGYLNLLPVQNKRSRAPGDDAAMVNNRRNFLQLGHYQALSDAINHQLLSHLKSGESVNILDSGCGEGYYSTRLQQALEQQLSPLISAIDISKPAIRAACQRSKMIQWLVASSRQIPLLPASQDAILCLFAPTSRDSFASTLKPGGLLLVATTGEDHLIELRELIYPEVKRRFFDPTDSLQPAFEPIETQQVQYRFKLDNNQTILQLLAMTPHQWRTDEAARLRLQQIEQLELTLDVRLQLYRNSNDQSPRADATL</sequence>
<keyword evidence="5" id="KW-0489">Methyltransferase</keyword>
<keyword evidence="6" id="KW-1185">Reference proteome</keyword>
<feature type="binding site" evidence="2">
    <location>
        <position position="73"/>
    </location>
    <ligand>
        <name>S-adenosyl-L-methionine</name>
        <dbReference type="ChEBI" id="CHEBI:59789"/>
    </ligand>
</feature>
<dbReference type="Gene3D" id="3.40.50.150">
    <property type="entry name" value="Vaccinia Virus protein VP39"/>
    <property type="match status" value="1"/>
</dbReference>
<feature type="domain" description="Methyltransferase" evidence="3">
    <location>
        <begin position="96"/>
        <end position="182"/>
    </location>
</feature>
<protein>
    <submittedName>
        <fullName evidence="5">Methyltransferase domain-containing protein</fullName>
    </submittedName>
</protein>
<feature type="binding site" evidence="1">
    <location>
        <position position="14"/>
    </location>
    <ligand>
        <name>Zn(2+)</name>
        <dbReference type="ChEBI" id="CHEBI:29105"/>
    </ligand>
</feature>
<keyword evidence="1" id="KW-0862">Zinc</keyword>
<reference evidence="5 6" key="1">
    <citation type="submission" date="2018-07" db="EMBL/GenBank/DDBJ databases">
        <title>Motiliproteus coralliicola sp. nov., a bacterium isolated from Coral.</title>
        <authorList>
            <person name="Wang G."/>
        </authorList>
    </citation>
    <scope>NUCLEOTIDE SEQUENCE [LARGE SCALE GENOMIC DNA]</scope>
    <source>
        <strain evidence="5 6">C34</strain>
    </source>
</reference>
<keyword evidence="5" id="KW-0808">Transferase</keyword>
<evidence type="ECO:0000259" key="3">
    <source>
        <dbReference type="Pfam" id="PF13649"/>
    </source>
</evidence>
<accession>A0A369WBZ4</accession>
<organism evidence="5 6">
    <name type="scientific">Motiliproteus coralliicola</name>
    <dbReference type="NCBI Taxonomy" id="2283196"/>
    <lineage>
        <taxon>Bacteria</taxon>
        <taxon>Pseudomonadati</taxon>
        <taxon>Pseudomonadota</taxon>
        <taxon>Gammaproteobacteria</taxon>
        <taxon>Oceanospirillales</taxon>
        <taxon>Oceanospirillaceae</taxon>
        <taxon>Motiliproteus</taxon>
    </lineage>
</organism>
<dbReference type="OrthoDB" id="108476at2"/>
<evidence type="ECO:0000256" key="1">
    <source>
        <dbReference type="PIRSR" id="PIRSR018249-1"/>
    </source>
</evidence>
<keyword evidence="2" id="KW-0949">S-adenosyl-L-methionine</keyword>
<dbReference type="GO" id="GO:0008168">
    <property type="term" value="F:methyltransferase activity"/>
    <property type="evidence" value="ECO:0007669"/>
    <property type="project" value="UniProtKB-KW"/>
</dbReference>
<dbReference type="InterPro" id="IPR029063">
    <property type="entry name" value="SAM-dependent_MTases_sf"/>
</dbReference>
<dbReference type="AlphaFoldDB" id="A0A369WBZ4"/>
<evidence type="ECO:0000256" key="2">
    <source>
        <dbReference type="PIRSR" id="PIRSR018249-2"/>
    </source>
</evidence>
<dbReference type="Proteomes" id="UP000253769">
    <property type="component" value="Unassembled WGS sequence"/>
</dbReference>
<dbReference type="PIRSF" id="PIRSF018249">
    <property type="entry name" value="MyrA_prd"/>
    <property type="match status" value="1"/>
</dbReference>
<dbReference type="Pfam" id="PF21302">
    <property type="entry name" value="Zn_ribbon_RlmA"/>
    <property type="match status" value="1"/>
</dbReference>
<gene>
    <name evidence="5" type="ORF">DV711_18540</name>
</gene>
<dbReference type="GO" id="GO:0032259">
    <property type="term" value="P:methylation"/>
    <property type="evidence" value="ECO:0007669"/>
    <property type="project" value="UniProtKB-KW"/>
</dbReference>
<feature type="binding site" evidence="2">
    <location>
        <begin position="103"/>
        <end position="104"/>
    </location>
    <ligand>
        <name>S-adenosyl-L-methionine</name>
        <dbReference type="ChEBI" id="CHEBI:59789"/>
    </ligand>
</feature>
<dbReference type="CDD" id="cd02440">
    <property type="entry name" value="AdoMet_MTases"/>
    <property type="match status" value="1"/>
</dbReference>
<keyword evidence="1" id="KW-0479">Metal-binding</keyword>
<feature type="domain" description="23S rRNA (guanine(745)-N(1))-methyltransferase N-terminal" evidence="4">
    <location>
        <begin position="11"/>
        <end position="52"/>
    </location>
</feature>
<dbReference type="GO" id="GO:0046872">
    <property type="term" value="F:metal ion binding"/>
    <property type="evidence" value="ECO:0007669"/>
    <property type="project" value="UniProtKB-KW"/>
</dbReference>
<dbReference type="InterPro" id="IPR041698">
    <property type="entry name" value="Methyltransf_25"/>
</dbReference>
<comment type="caution">
    <text evidence="5">The sequence shown here is derived from an EMBL/GenBank/DDBJ whole genome shotgun (WGS) entry which is preliminary data.</text>
</comment>
<feature type="binding site" evidence="1">
    <location>
        <position position="27"/>
    </location>
    <ligand>
        <name>Zn(2+)</name>
        <dbReference type="ChEBI" id="CHEBI:29105"/>
    </ligand>
</feature>
<dbReference type="SUPFAM" id="SSF53335">
    <property type="entry name" value="S-adenosyl-L-methionine-dependent methyltransferases"/>
    <property type="match status" value="1"/>
</dbReference>
<feature type="binding site" evidence="1">
    <location>
        <position position="11"/>
    </location>
    <ligand>
        <name>Zn(2+)</name>
        <dbReference type="ChEBI" id="CHEBI:29105"/>
    </ligand>
</feature>
<evidence type="ECO:0000259" key="4">
    <source>
        <dbReference type="Pfam" id="PF21302"/>
    </source>
</evidence>
<feature type="binding site" evidence="1">
    <location>
        <position position="31"/>
    </location>
    <ligand>
        <name>Zn(2+)</name>
        <dbReference type="ChEBI" id="CHEBI:29105"/>
    </ligand>
</feature>
<dbReference type="InterPro" id="IPR016718">
    <property type="entry name" value="rRNA_m1G-MeTrfase_A_prd"/>
</dbReference>
<proteinExistence type="predicted"/>
<dbReference type="EMBL" id="QQOH01000006">
    <property type="protein sequence ID" value="RDE18224.1"/>
    <property type="molecule type" value="Genomic_DNA"/>
</dbReference>
<evidence type="ECO:0000313" key="5">
    <source>
        <dbReference type="EMBL" id="RDE18224.1"/>
    </source>
</evidence>